<name>A0A7G5FEA6_9CORY</name>
<sequence length="235" mass="26143">MKISRAQQQLLLELANLERTQDLGIQPGREEQKEVDRLTAERDRQQEVAASAQLNVADVELDIRRIQDDMAKLQRRQAADREGLGAATDIDQRRDLKHDLATASRRMSDLQQELKEAHDEIAAMRANVDRHGALLDDINRKLEAAQRALEAAVSTTVGTDKKSRISELRSELSVSILEEYDEQRAIFGVGAAPFKGRACGGCHIVLPPAALSEIRNTPADEMPRCPDCGTFLVRV</sequence>
<dbReference type="Gene3D" id="1.10.287.1490">
    <property type="match status" value="1"/>
</dbReference>
<evidence type="ECO:0000259" key="2">
    <source>
        <dbReference type="Pfam" id="PF02591"/>
    </source>
</evidence>
<keyword evidence="5" id="KW-1185">Reference proteome</keyword>
<dbReference type="InterPro" id="IPR056003">
    <property type="entry name" value="CT398_CC_hairpin"/>
</dbReference>
<dbReference type="EMBL" id="CP059833">
    <property type="protein sequence ID" value="QMV84947.1"/>
    <property type="molecule type" value="Genomic_DNA"/>
</dbReference>
<evidence type="ECO:0000313" key="4">
    <source>
        <dbReference type="EMBL" id="QMV84947.1"/>
    </source>
</evidence>
<evidence type="ECO:0000313" key="5">
    <source>
        <dbReference type="Proteomes" id="UP000515570"/>
    </source>
</evidence>
<dbReference type="Pfam" id="PF02591">
    <property type="entry name" value="Zn_ribbon_9"/>
    <property type="match status" value="1"/>
</dbReference>
<evidence type="ECO:0000259" key="3">
    <source>
        <dbReference type="Pfam" id="PF24481"/>
    </source>
</evidence>
<dbReference type="InterPro" id="IPR003743">
    <property type="entry name" value="Zf-RING_7"/>
</dbReference>
<gene>
    <name evidence="4" type="ORF">HW450_11530</name>
</gene>
<feature type="domain" description="C4-type zinc ribbon" evidence="2">
    <location>
        <begin position="198"/>
        <end position="232"/>
    </location>
</feature>
<feature type="coiled-coil region" evidence="1">
    <location>
        <begin position="28"/>
        <end position="155"/>
    </location>
</feature>
<accession>A0A7G5FEA6</accession>
<evidence type="ECO:0000256" key="1">
    <source>
        <dbReference type="SAM" id="Coils"/>
    </source>
</evidence>
<dbReference type="Pfam" id="PF24481">
    <property type="entry name" value="CT398_CC"/>
    <property type="match status" value="1"/>
</dbReference>
<reference evidence="4 5" key="1">
    <citation type="submission" date="2020-07" db="EMBL/GenBank/DDBJ databases">
        <title>non toxigenic Corynebacterium sp. nov from a clinical source.</title>
        <authorList>
            <person name="Bernier A.-M."/>
            <person name="Bernard K."/>
        </authorList>
    </citation>
    <scope>NUCLEOTIDE SEQUENCE [LARGE SCALE GENOMIC DNA]</scope>
    <source>
        <strain evidence="5">NML 93-0612</strain>
    </source>
</reference>
<proteinExistence type="predicted"/>
<keyword evidence="1" id="KW-0175">Coiled coil</keyword>
<organism evidence="4 5">
    <name type="scientific">Corynebacterium hindlerae</name>
    <dbReference type="NCBI Taxonomy" id="699041"/>
    <lineage>
        <taxon>Bacteria</taxon>
        <taxon>Bacillati</taxon>
        <taxon>Actinomycetota</taxon>
        <taxon>Actinomycetes</taxon>
        <taxon>Mycobacteriales</taxon>
        <taxon>Corynebacteriaceae</taxon>
        <taxon>Corynebacterium</taxon>
    </lineage>
</organism>
<dbReference type="AlphaFoldDB" id="A0A7G5FEA6"/>
<dbReference type="Proteomes" id="UP000515570">
    <property type="component" value="Chromosome"/>
</dbReference>
<dbReference type="RefSeq" id="WP_182385754.1">
    <property type="nucleotide sequence ID" value="NZ_CP059833.1"/>
</dbReference>
<protein>
    <submittedName>
        <fullName evidence="4">Uncharacterized protein</fullName>
    </submittedName>
</protein>
<feature type="domain" description="CT398-like coiled coil hairpin" evidence="3">
    <location>
        <begin position="30"/>
        <end position="185"/>
    </location>
</feature>